<dbReference type="Proteomes" id="UP000694044">
    <property type="component" value="Unassembled WGS sequence"/>
</dbReference>
<proteinExistence type="predicted"/>
<sequence>MSSASDKWKARQDTAALVEQVKQNDGQCAMTLPSHPPKQPGEAADKMPRQRGGSGYISAASDAGEVSAGADDTESEGKEDTHGMETRRKKKRREQQFKR</sequence>
<feature type="region of interest" description="Disordered" evidence="1">
    <location>
        <begin position="1"/>
        <end position="99"/>
    </location>
</feature>
<evidence type="ECO:0000256" key="1">
    <source>
        <dbReference type="SAM" id="MobiDB-lite"/>
    </source>
</evidence>
<dbReference type="EMBL" id="JAGDFM010000098">
    <property type="protein sequence ID" value="KAG7386530.1"/>
    <property type="molecule type" value="Genomic_DNA"/>
</dbReference>
<feature type="compositionally biased region" description="Basic and acidic residues" evidence="1">
    <location>
        <begin position="1"/>
        <end position="12"/>
    </location>
</feature>
<gene>
    <name evidence="2" type="ORF">PHYPSEUDO_015540</name>
</gene>
<dbReference type="AlphaFoldDB" id="A0A8T1W2U6"/>
<evidence type="ECO:0000313" key="2">
    <source>
        <dbReference type="EMBL" id="KAG7386530.1"/>
    </source>
</evidence>
<accession>A0A8T1W2U6</accession>
<organism evidence="2 3">
    <name type="scientific">Phytophthora pseudosyringae</name>
    <dbReference type="NCBI Taxonomy" id="221518"/>
    <lineage>
        <taxon>Eukaryota</taxon>
        <taxon>Sar</taxon>
        <taxon>Stramenopiles</taxon>
        <taxon>Oomycota</taxon>
        <taxon>Peronosporomycetes</taxon>
        <taxon>Peronosporales</taxon>
        <taxon>Peronosporaceae</taxon>
        <taxon>Phytophthora</taxon>
    </lineage>
</organism>
<name>A0A8T1W2U6_9STRA</name>
<comment type="caution">
    <text evidence="2">The sequence shown here is derived from an EMBL/GenBank/DDBJ whole genome shotgun (WGS) entry which is preliminary data.</text>
</comment>
<reference evidence="2" key="1">
    <citation type="submission" date="2021-02" db="EMBL/GenBank/DDBJ databases">
        <authorList>
            <person name="Palmer J.M."/>
        </authorList>
    </citation>
    <scope>NUCLEOTIDE SEQUENCE</scope>
    <source>
        <strain evidence="2">SCRP734</strain>
    </source>
</reference>
<protein>
    <submittedName>
        <fullName evidence="2">Uncharacterized protein</fullName>
    </submittedName>
</protein>
<feature type="compositionally biased region" description="Basic and acidic residues" evidence="1">
    <location>
        <begin position="75"/>
        <end position="86"/>
    </location>
</feature>
<evidence type="ECO:0000313" key="3">
    <source>
        <dbReference type="Proteomes" id="UP000694044"/>
    </source>
</evidence>
<keyword evidence="3" id="KW-1185">Reference proteome</keyword>